<keyword evidence="1" id="KW-0812">Transmembrane</keyword>
<protein>
    <submittedName>
        <fullName evidence="2">Uncharacterized protein</fullName>
    </submittedName>
</protein>
<reference evidence="2 3" key="1">
    <citation type="submission" date="2019-07" db="EMBL/GenBank/DDBJ databases">
        <authorList>
            <person name="Hibberd C M."/>
            <person name="Gehrig L. J."/>
            <person name="Chang H.-W."/>
            <person name="Venkatesh S."/>
        </authorList>
    </citation>
    <scope>NUCLEOTIDE SEQUENCE [LARGE SCALE GENOMIC DNA]</scope>
    <source>
        <strain evidence="2">Blautia_luti_SSTS_Bg7063</strain>
    </source>
</reference>
<dbReference type="RefSeq" id="WP_243121757.1">
    <property type="nucleotide sequence ID" value="NZ_CABHNW010000133.1"/>
</dbReference>
<dbReference type="EMBL" id="CABHNW010000133">
    <property type="protein sequence ID" value="VUX39922.1"/>
    <property type="molecule type" value="Genomic_DNA"/>
</dbReference>
<accession>A0A564W7F5</accession>
<gene>
    <name evidence="2" type="ORF">RSSSTS7063_00522</name>
</gene>
<keyword evidence="1" id="KW-0472">Membrane</keyword>
<keyword evidence="3" id="KW-1185">Reference proteome</keyword>
<feature type="transmembrane region" description="Helical" evidence="1">
    <location>
        <begin position="20"/>
        <end position="40"/>
    </location>
</feature>
<dbReference type="AlphaFoldDB" id="A0A564W7F5"/>
<evidence type="ECO:0000313" key="3">
    <source>
        <dbReference type="Proteomes" id="UP000408482"/>
    </source>
</evidence>
<organism evidence="2 3">
    <name type="scientific">Blautia luti</name>
    <dbReference type="NCBI Taxonomy" id="89014"/>
    <lineage>
        <taxon>Bacteria</taxon>
        <taxon>Bacillati</taxon>
        <taxon>Bacillota</taxon>
        <taxon>Clostridia</taxon>
        <taxon>Lachnospirales</taxon>
        <taxon>Lachnospiraceae</taxon>
        <taxon>Blautia</taxon>
    </lineage>
</organism>
<proteinExistence type="predicted"/>
<name>A0A564W7F5_9FIRM</name>
<keyword evidence="1" id="KW-1133">Transmembrane helix</keyword>
<evidence type="ECO:0000313" key="2">
    <source>
        <dbReference type="EMBL" id="VUX39922.1"/>
    </source>
</evidence>
<sequence length="54" mass="6204">MGKRKEITGKDNGKKKMWIIITVIIVFFAMAGYAGMSYYYSDRFFRGTTINGIN</sequence>
<evidence type="ECO:0000256" key="1">
    <source>
        <dbReference type="SAM" id="Phobius"/>
    </source>
</evidence>
<dbReference type="Proteomes" id="UP000408482">
    <property type="component" value="Unassembled WGS sequence"/>
</dbReference>